<feature type="domain" description="Cyclic di-GMP receptor atypical PilZ" evidence="1">
    <location>
        <begin position="45"/>
        <end position="179"/>
    </location>
</feature>
<dbReference type="RefSeq" id="WP_063669938.1">
    <property type="nucleotide sequence ID" value="NZ_CP014841.1"/>
</dbReference>
<dbReference type="Proteomes" id="UP000077255">
    <property type="component" value="Chromosome"/>
</dbReference>
<name>A0A160MWT4_9GAMM</name>
<organism evidence="2 3">
    <name type="scientific">Dyella thiooxydans</name>
    <dbReference type="NCBI Taxonomy" id="445710"/>
    <lineage>
        <taxon>Bacteria</taxon>
        <taxon>Pseudomonadati</taxon>
        <taxon>Pseudomonadota</taxon>
        <taxon>Gammaproteobacteria</taxon>
        <taxon>Lysobacterales</taxon>
        <taxon>Rhodanobacteraceae</taxon>
        <taxon>Dyella</taxon>
    </lineage>
</organism>
<protein>
    <recommendedName>
        <fullName evidence="1">Cyclic di-GMP receptor atypical PilZ domain-containing protein</fullName>
    </recommendedName>
</protein>
<dbReference type="InterPro" id="IPR031800">
    <property type="entry name" value="PilZ_atypical"/>
</dbReference>
<dbReference type="OrthoDB" id="9151696at2"/>
<dbReference type="PATRIC" id="fig|445710.3.peg.110"/>
<evidence type="ECO:0000313" key="2">
    <source>
        <dbReference type="EMBL" id="AND67566.1"/>
    </source>
</evidence>
<accession>A0A160MWT4</accession>
<sequence length="183" mass="20135">MSQALWSEFSERVSVADQLRVAVTARDVDEDTASLARLAERNVAAMASIAALEERRPEPEDDGPVMQELARLDAKLNALVELVGRALQPVGSLPPRRAVRFNSLGIVVPSDLLPAGQDLCVRLHPDVCPSLVLELPASLERPFDDGRAFLAFRPLGEAHADALERLVFRTHRRKIAETRQSLT</sequence>
<dbReference type="STRING" id="445710.ATSB10_01120"/>
<evidence type="ECO:0000259" key="1">
    <source>
        <dbReference type="Pfam" id="PF16823"/>
    </source>
</evidence>
<gene>
    <name evidence="2" type="ORF">ATSB10_01120</name>
</gene>
<dbReference type="AlphaFoldDB" id="A0A160MWT4"/>
<dbReference type="Pfam" id="PF16823">
    <property type="entry name" value="tPilZ"/>
    <property type="match status" value="1"/>
</dbReference>
<keyword evidence="3" id="KW-1185">Reference proteome</keyword>
<dbReference type="KEGG" id="dtx:ATSB10_01120"/>
<evidence type="ECO:0000313" key="3">
    <source>
        <dbReference type="Proteomes" id="UP000077255"/>
    </source>
</evidence>
<reference evidence="2 3" key="1">
    <citation type="submission" date="2016-02" db="EMBL/GenBank/DDBJ databases">
        <title>Complete genome sequencing and analysis of ATSB10, Dyella thiooxydans isolated from rhizosphere soil of sunflower (Helianthus annuus L.).</title>
        <authorList>
            <person name="Lee Y."/>
            <person name="Hwangbo K."/>
            <person name="Chung H."/>
            <person name="Yoo J."/>
            <person name="Kim K.Y."/>
            <person name="Sa T.M."/>
            <person name="Um Y."/>
            <person name="Madhaiyan M."/>
        </authorList>
    </citation>
    <scope>NUCLEOTIDE SEQUENCE [LARGE SCALE GENOMIC DNA]</scope>
    <source>
        <strain evidence="2 3">ATSB10</strain>
    </source>
</reference>
<dbReference type="EMBL" id="CP014841">
    <property type="protein sequence ID" value="AND67566.1"/>
    <property type="molecule type" value="Genomic_DNA"/>
</dbReference>
<proteinExistence type="predicted"/>